<keyword evidence="9 10" id="KW-0326">Glycosidase</keyword>
<sequence length="486" mass="50689">MVASFWSGARAATVMLVLGGTAASAQKSLYQTDSRDHILASSRTLAYDVMAFYRGNQTGQIPGLLPGPPVADMGPYWWWQGSSLMGTLIEYFQLTGDDTYNAQVTEGLLWQKGPYNNFMPTNWTASMGNDDQCFWGAAALRAAETGFPSPPQDQPQWIDIAKNVWENLASPARNDHICGGGLRWQIPLVNTGYDYKNTASNACFFSLGARLARFTGNSTYAEHASSTFEWLQNVGFIDNATWAVYDGATSDHNCTDVNKLQLSYNAALLVQGAAFMYNYTNGKSTTWSDRLTNLTTPLLSTFFPNGTAYEVACELRHGLCTSDMRSFKGLAHRWLASAAQVAPALLAGSVLPVLESSAAAAAAQCTGGASGRACGFYWASGEFVAVDDAEMVGAGAGEQIDVLAAVQSLLVSASAAPFTAGGSGSGSGSGSGTGTGTGTESGSGTSGSSSTTSTAATTAPTSAAGRQEVAVGVLAGAALGLGWMSL</sequence>
<reference evidence="12" key="2">
    <citation type="submission" date="2023-06" db="EMBL/GenBank/DDBJ databases">
        <authorList>
            <consortium name="Lawrence Berkeley National Laboratory"/>
            <person name="Haridas S."/>
            <person name="Hensen N."/>
            <person name="Bonometti L."/>
            <person name="Westerberg I."/>
            <person name="Brannstrom I.O."/>
            <person name="Guillou S."/>
            <person name="Cros-Aarteil S."/>
            <person name="Calhoun S."/>
            <person name="Kuo A."/>
            <person name="Mondo S."/>
            <person name="Pangilinan J."/>
            <person name="Riley R."/>
            <person name="Labutti K."/>
            <person name="Andreopoulos B."/>
            <person name="Lipzen A."/>
            <person name="Chen C."/>
            <person name="Yanf M."/>
            <person name="Daum C."/>
            <person name="Ng V."/>
            <person name="Clum A."/>
            <person name="Steindorff A."/>
            <person name="Ohm R."/>
            <person name="Martin F."/>
            <person name="Silar P."/>
            <person name="Natvig D."/>
            <person name="Lalanne C."/>
            <person name="Gautier V."/>
            <person name="Ament-Velasquez S.L."/>
            <person name="Kruys A."/>
            <person name="Hutchinson M.I."/>
            <person name="Powell A.J."/>
            <person name="Barry K."/>
            <person name="Miller A.N."/>
            <person name="Grigoriev I.V."/>
            <person name="Debuchy R."/>
            <person name="Gladieux P."/>
            <person name="Thoren M.H."/>
            <person name="Johannesson H."/>
        </authorList>
    </citation>
    <scope>NUCLEOTIDE SEQUENCE</scope>
    <source>
        <strain evidence="12">CBS 958.72</strain>
    </source>
</reference>
<dbReference type="FunFam" id="1.50.10.20:FF:000006">
    <property type="entry name" value="Mannan endo-1,6-alpha-mannosidase"/>
    <property type="match status" value="1"/>
</dbReference>
<dbReference type="AlphaFoldDB" id="A0AAE0KHS6"/>
<comment type="similarity">
    <text evidence="3 10">Belongs to the glycosyl hydrolase 76 family.</text>
</comment>
<evidence type="ECO:0000256" key="8">
    <source>
        <dbReference type="ARBA" id="ARBA00023180"/>
    </source>
</evidence>
<dbReference type="EMBL" id="JAULSN010000003">
    <property type="protein sequence ID" value="KAK3376055.1"/>
    <property type="molecule type" value="Genomic_DNA"/>
</dbReference>
<dbReference type="Pfam" id="PF03663">
    <property type="entry name" value="Glyco_hydro_76"/>
    <property type="match status" value="1"/>
</dbReference>
<comment type="caution">
    <text evidence="12">The sequence shown here is derived from an EMBL/GenBank/DDBJ whole genome shotgun (WGS) entry which is preliminary data.</text>
</comment>
<protein>
    <recommendedName>
        <fullName evidence="4 10">Mannan endo-1,6-alpha-mannosidase</fullName>
        <ecNumber evidence="4 10">3.2.1.101</ecNumber>
    </recommendedName>
</protein>
<keyword evidence="7" id="KW-0472">Membrane</keyword>
<feature type="compositionally biased region" description="Low complexity" evidence="11">
    <location>
        <begin position="446"/>
        <end position="462"/>
    </location>
</feature>
<evidence type="ECO:0000256" key="10">
    <source>
        <dbReference type="PIRNR" id="PIRNR016302"/>
    </source>
</evidence>
<evidence type="ECO:0000256" key="9">
    <source>
        <dbReference type="ARBA" id="ARBA00023295"/>
    </source>
</evidence>
<evidence type="ECO:0000313" key="13">
    <source>
        <dbReference type="Proteomes" id="UP001287356"/>
    </source>
</evidence>
<keyword evidence="8" id="KW-0325">Glycoprotein</keyword>
<dbReference type="PANTHER" id="PTHR12145">
    <property type="entry name" value="MANNAN ENDO-1,6-ALPHA-MANNOSIDASE DCW1"/>
    <property type="match status" value="1"/>
</dbReference>
<comment type="catalytic activity">
    <reaction evidence="1 10">
        <text>Random hydrolysis of (1-&gt;6)-alpha-D-mannosidic linkages in unbranched (1-&gt;6)-mannans.</text>
        <dbReference type="EC" id="3.2.1.101"/>
    </reaction>
</comment>
<dbReference type="GO" id="GO:0012505">
    <property type="term" value="C:endomembrane system"/>
    <property type="evidence" value="ECO:0007669"/>
    <property type="project" value="UniProtKB-SubCell"/>
</dbReference>
<evidence type="ECO:0000256" key="3">
    <source>
        <dbReference type="ARBA" id="ARBA00009699"/>
    </source>
</evidence>
<evidence type="ECO:0000256" key="7">
    <source>
        <dbReference type="ARBA" id="ARBA00023136"/>
    </source>
</evidence>
<dbReference type="PANTHER" id="PTHR12145:SF36">
    <property type="entry name" value="MANNAN ENDO-1,6-ALPHA-MANNOSIDASE DCW1"/>
    <property type="match status" value="1"/>
</dbReference>
<feature type="compositionally biased region" description="Gly residues" evidence="11">
    <location>
        <begin position="421"/>
        <end position="445"/>
    </location>
</feature>
<feature type="region of interest" description="Disordered" evidence="11">
    <location>
        <begin position="419"/>
        <end position="462"/>
    </location>
</feature>
<dbReference type="GO" id="GO:0009272">
    <property type="term" value="P:fungal-type cell wall biogenesis"/>
    <property type="evidence" value="ECO:0007669"/>
    <property type="project" value="TreeGrafter"/>
</dbReference>
<evidence type="ECO:0000313" key="12">
    <source>
        <dbReference type="EMBL" id="KAK3376055.1"/>
    </source>
</evidence>
<evidence type="ECO:0000256" key="4">
    <source>
        <dbReference type="ARBA" id="ARBA00012350"/>
    </source>
</evidence>
<keyword evidence="5" id="KW-0732">Signal</keyword>
<comment type="subcellular location">
    <subcellularLocation>
        <location evidence="2">Endomembrane system</location>
    </subcellularLocation>
</comment>
<dbReference type="SUPFAM" id="SSF48208">
    <property type="entry name" value="Six-hairpin glycosidases"/>
    <property type="match status" value="1"/>
</dbReference>
<dbReference type="InterPro" id="IPR014480">
    <property type="entry name" value="Mannan-1_6-alpha_mannosidase"/>
</dbReference>
<evidence type="ECO:0000256" key="2">
    <source>
        <dbReference type="ARBA" id="ARBA00004308"/>
    </source>
</evidence>
<evidence type="ECO:0000256" key="5">
    <source>
        <dbReference type="ARBA" id="ARBA00022729"/>
    </source>
</evidence>
<dbReference type="InterPro" id="IPR005198">
    <property type="entry name" value="Glyco_hydro_76"/>
</dbReference>
<reference evidence="12" key="1">
    <citation type="journal article" date="2023" name="Mol. Phylogenet. Evol.">
        <title>Genome-scale phylogeny and comparative genomics of the fungal order Sordariales.</title>
        <authorList>
            <person name="Hensen N."/>
            <person name="Bonometti L."/>
            <person name="Westerberg I."/>
            <person name="Brannstrom I.O."/>
            <person name="Guillou S."/>
            <person name="Cros-Aarteil S."/>
            <person name="Calhoun S."/>
            <person name="Haridas S."/>
            <person name="Kuo A."/>
            <person name="Mondo S."/>
            <person name="Pangilinan J."/>
            <person name="Riley R."/>
            <person name="LaButti K."/>
            <person name="Andreopoulos B."/>
            <person name="Lipzen A."/>
            <person name="Chen C."/>
            <person name="Yan M."/>
            <person name="Daum C."/>
            <person name="Ng V."/>
            <person name="Clum A."/>
            <person name="Steindorff A."/>
            <person name="Ohm R.A."/>
            <person name="Martin F."/>
            <person name="Silar P."/>
            <person name="Natvig D.O."/>
            <person name="Lalanne C."/>
            <person name="Gautier V."/>
            <person name="Ament-Velasquez S.L."/>
            <person name="Kruys A."/>
            <person name="Hutchinson M.I."/>
            <person name="Powell A.J."/>
            <person name="Barry K."/>
            <person name="Miller A.N."/>
            <person name="Grigoriev I.V."/>
            <person name="Debuchy R."/>
            <person name="Gladieux P."/>
            <person name="Hiltunen Thoren M."/>
            <person name="Johannesson H."/>
        </authorList>
    </citation>
    <scope>NUCLEOTIDE SEQUENCE</scope>
    <source>
        <strain evidence="12">CBS 958.72</strain>
    </source>
</reference>
<dbReference type="EC" id="3.2.1.101" evidence="4 10"/>
<dbReference type="InterPro" id="IPR008928">
    <property type="entry name" value="6-hairpin_glycosidase_sf"/>
</dbReference>
<dbReference type="Proteomes" id="UP001287356">
    <property type="component" value="Unassembled WGS sequence"/>
</dbReference>
<evidence type="ECO:0000256" key="6">
    <source>
        <dbReference type="ARBA" id="ARBA00022801"/>
    </source>
</evidence>
<gene>
    <name evidence="12" type="ORF">B0T24DRAFT_572651</name>
</gene>
<name>A0AAE0KHS6_9PEZI</name>
<dbReference type="PIRSF" id="PIRSF016302">
    <property type="entry name" value="Man_a_manosd"/>
    <property type="match status" value="1"/>
</dbReference>
<evidence type="ECO:0000256" key="1">
    <source>
        <dbReference type="ARBA" id="ARBA00001452"/>
    </source>
</evidence>
<dbReference type="GO" id="GO:0016052">
    <property type="term" value="P:carbohydrate catabolic process"/>
    <property type="evidence" value="ECO:0007669"/>
    <property type="project" value="InterPro"/>
</dbReference>
<proteinExistence type="inferred from homology"/>
<keyword evidence="6 10" id="KW-0378">Hydrolase</keyword>
<dbReference type="GO" id="GO:0008496">
    <property type="term" value="F:mannan endo-1,6-alpha-mannosidase activity"/>
    <property type="evidence" value="ECO:0007669"/>
    <property type="project" value="UniProtKB-UniRule"/>
</dbReference>
<keyword evidence="13" id="KW-1185">Reference proteome</keyword>
<organism evidence="12 13">
    <name type="scientific">Lasiosphaeria ovina</name>
    <dbReference type="NCBI Taxonomy" id="92902"/>
    <lineage>
        <taxon>Eukaryota</taxon>
        <taxon>Fungi</taxon>
        <taxon>Dikarya</taxon>
        <taxon>Ascomycota</taxon>
        <taxon>Pezizomycotina</taxon>
        <taxon>Sordariomycetes</taxon>
        <taxon>Sordariomycetidae</taxon>
        <taxon>Sordariales</taxon>
        <taxon>Lasiosphaeriaceae</taxon>
        <taxon>Lasiosphaeria</taxon>
    </lineage>
</organism>
<dbReference type="Gene3D" id="1.50.10.20">
    <property type="match status" value="1"/>
</dbReference>
<accession>A0AAE0KHS6</accession>
<evidence type="ECO:0000256" key="11">
    <source>
        <dbReference type="SAM" id="MobiDB-lite"/>
    </source>
</evidence>